<evidence type="ECO:0000313" key="2">
    <source>
        <dbReference type="Proteomes" id="UP000008820"/>
    </source>
</evidence>
<reference evidence="1" key="2">
    <citation type="submission" date="2020-05" db="UniProtKB">
        <authorList>
            <consortium name="EnsemblMetazoa"/>
        </authorList>
    </citation>
    <scope>IDENTIFICATION</scope>
    <source>
        <strain evidence="1">LVP_AGWG</strain>
    </source>
</reference>
<protein>
    <submittedName>
        <fullName evidence="1">Uncharacterized protein</fullName>
    </submittedName>
</protein>
<proteinExistence type="predicted"/>
<dbReference type="OrthoDB" id="7925836at2759"/>
<dbReference type="InParanoid" id="A0A6I8U6N1"/>
<organism evidence="1 2">
    <name type="scientific">Aedes aegypti</name>
    <name type="common">Yellowfever mosquito</name>
    <name type="synonym">Culex aegypti</name>
    <dbReference type="NCBI Taxonomy" id="7159"/>
    <lineage>
        <taxon>Eukaryota</taxon>
        <taxon>Metazoa</taxon>
        <taxon>Ecdysozoa</taxon>
        <taxon>Arthropoda</taxon>
        <taxon>Hexapoda</taxon>
        <taxon>Insecta</taxon>
        <taxon>Pterygota</taxon>
        <taxon>Neoptera</taxon>
        <taxon>Endopterygota</taxon>
        <taxon>Diptera</taxon>
        <taxon>Nematocera</taxon>
        <taxon>Culicoidea</taxon>
        <taxon>Culicidae</taxon>
        <taxon>Culicinae</taxon>
        <taxon>Aedini</taxon>
        <taxon>Aedes</taxon>
        <taxon>Stegomyia</taxon>
    </lineage>
</organism>
<dbReference type="FunCoup" id="A0A6I8U6N1">
    <property type="interactions" value="10"/>
</dbReference>
<evidence type="ECO:0000313" key="1">
    <source>
        <dbReference type="EnsemblMetazoa" id="AAEL026055-PA"/>
    </source>
</evidence>
<name>A0A6I8U6N1_AEDAE</name>
<dbReference type="EnsemblMetazoa" id="AAEL026055-RA">
    <property type="protein sequence ID" value="AAEL026055-PA"/>
    <property type="gene ID" value="AAEL026055"/>
</dbReference>
<keyword evidence="2" id="KW-1185">Reference proteome</keyword>
<reference evidence="1 2" key="1">
    <citation type="submission" date="2017-06" db="EMBL/GenBank/DDBJ databases">
        <title>Aedes aegypti genome working group (AGWG) sequencing and assembly.</title>
        <authorList>
            <consortium name="Aedes aegypti Genome Working Group (AGWG)"/>
            <person name="Matthews B.J."/>
        </authorList>
    </citation>
    <scope>NUCLEOTIDE SEQUENCE [LARGE SCALE GENOMIC DNA]</scope>
    <source>
        <strain evidence="1 2">LVP_AGWG</strain>
    </source>
</reference>
<dbReference type="AlphaFoldDB" id="A0A6I8U6N1"/>
<sequence length="197" mass="23305">MATSQQSDSSKYKQQFLQKYNELVESINSKHFEEYQKVAPKHRAFEIFKAGLLENILSYFNGIWDSTNTDEHLHILDLLKADPKNDSEKKWRPTGKSAEEQVRPLVINKLKWQIKMYERQIQFHKQQLERAVSQVELGRKKWADFVEMRESLKSALTSEMQDFKNIECQITALDETVIDDLQRFHLFFFADKSDVKA</sequence>
<accession>A0A6I8U6N1</accession>
<dbReference type="Proteomes" id="UP000008820">
    <property type="component" value="Chromosome 2"/>
</dbReference>
<gene>
    <name evidence="1" type="primary">110676395</name>
</gene>